<dbReference type="Proteomes" id="UP000436483">
    <property type="component" value="Unassembled WGS sequence"/>
</dbReference>
<evidence type="ECO:0000256" key="5">
    <source>
        <dbReference type="ARBA" id="ARBA00022692"/>
    </source>
</evidence>
<keyword evidence="8" id="KW-0143">Chaperone</keyword>
<dbReference type="SUPFAM" id="SSF109998">
    <property type="entry name" value="Triger factor/SurA peptide-binding domain-like"/>
    <property type="match status" value="1"/>
</dbReference>
<name>A0A7X3MPP8_9HYPH</name>
<feature type="domain" description="PpiC" evidence="16">
    <location>
        <begin position="270"/>
        <end position="357"/>
    </location>
</feature>
<evidence type="ECO:0000256" key="9">
    <source>
        <dbReference type="ARBA" id="ARBA00030642"/>
    </source>
</evidence>
<keyword evidence="4" id="KW-0997">Cell inner membrane</keyword>
<evidence type="ECO:0000256" key="3">
    <source>
        <dbReference type="ARBA" id="ARBA00022475"/>
    </source>
</evidence>
<dbReference type="InterPro" id="IPR027304">
    <property type="entry name" value="Trigger_fact/SurA_dom_sf"/>
</dbReference>
<keyword evidence="5 15" id="KW-0812">Transmembrane</keyword>
<evidence type="ECO:0000256" key="1">
    <source>
        <dbReference type="ARBA" id="ARBA00004382"/>
    </source>
</evidence>
<evidence type="ECO:0000256" key="15">
    <source>
        <dbReference type="SAM" id="Phobius"/>
    </source>
</evidence>
<dbReference type="Gene3D" id="1.10.4030.10">
    <property type="entry name" value="Porin chaperone SurA, peptide-binding domain"/>
    <property type="match status" value="1"/>
</dbReference>
<dbReference type="OrthoDB" id="9768393at2"/>
<dbReference type="Pfam" id="PF13145">
    <property type="entry name" value="Rotamase_2"/>
    <property type="match status" value="1"/>
</dbReference>
<sequence length="632" mass="68283">MLRNMRKAGQTLVGKIIATVFFGALIVSFAIWGIGDIFRATPASTVAEVGDTDISISQVRNAYSNQIQQLSRQFRTVITPEQARMFGLDQQVLNSLVTEAVLAEEAKRLGLSVSDELVARSIVENPAFKGADGQFNRALFDQALRNAGLSEPGFVEEQRASTIRSHLVEALAGAPNVPTAAKEALHRFTSERRSATYIPLNAAMAGDIPAPTAEQLQSFYEERKGSFRAPEYRAVNVMALDAAAIAKPDDVPEADARQYYEQHKGEYGQPERRTIQQIPFTAMEDAQAAAAKIKEGTTFEAVAAERGVAASGLELGTFTKAEMLDPAVADVAFGLPEGGVSDPIQGRFGPVLVRVTKIQPESVRPFEEVAADIRMVVARERAQSQIEKIHDEIEDLRAGAKPLADIAKEKGLTLVQVPAMDAQGLDKAGNPVNVPEREALVKAAFASDIGVDNEALRTGSGYVWYDVTGIEPSREKTLDEVRDQAAAQWREEQISQRLADKAREMTERLDKGEAIEAVAQDVNAPVKTVVDLARNTAKDDLSAEAVNRIFATPVGKAGSAANAADSRVVYKVTAATVPAMVTTTQEVQNIENQLRNGIGDDLINQYIAQARQDLGVTVNQQALQQAIGSGEF</sequence>
<gene>
    <name evidence="17" type="ORF">GR328_05605</name>
</gene>
<evidence type="ECO:0000256" key="12">
    <source>
        <dbReference type="ARBA" id="ARBA00040743"/>
    </source>
</evidence>
<evidence type="ECO:0000256" key="4">
    <source>
        <dbReference type="ARBA" id="ARBA00022519"/>
    </source>
</evidence>
<comment type="similarity">
    <text evidence="11">Belongs to the PpiD chaperone family.</text>
</comment>
<dbReference type="PANTHER" id="PTHR47529:SF1">
    <property type="entry name" value="PERIPLASMIC CHAPERONE PPID"/>
    <property type="match status" value="1"/>
</dbReference>
<dbReference type="Gene3D" id="3.10.50.40">
    <property type="match status" value="1"/>
</dbReference>
<evidence type="ECO:0000256" key="8">
    <source>
        <dbReference type="ARBA" id="ARBA00023186"/>
    </source>
</evidence>
<dbReference type="PROSITE" id="PS50198">
    <property type="entry name" value="PPIC_PPIASE_2"/>
    <property type="match status" value="1"/>
</dbReference>
<dbReference type="SUPFAM" id="SSF54534">
    <property type="entry name" value="FKBP-like"/>
    <property type="match status" value="1"/>
</dbReference>
<evidence type="ECO:0000256" key="10">
    <source>
        <dbReference type="ARBA" id="ARBA00031484"/>
    </source>
</evidence>
<dbReference type="InterPro" id="IPR052029">
    <property type="entry name" value="PpiD_chaperone"/>
</dbReference>
<evidence type="ECO:0000313" key="18">
    <source>
        <dbReference type="Proteomes" id="UP000436483"/>
    </source>
</evidence>
<keyword evidence="18" id="KW-1185">Reference proteome</keyword>
<reference evidence="17 18" key="2">
    <citation type="submission" date="2020-01" db="EMBL/GenBank/DDBJ databases">
        <title>Microvirga sp. nov., an arsenate reduction bacterium isolated from Tibet hotspring sediments.</title>
        <authorList>
            <person name="Xian W.-D."/>
            <person name="Li W.-J."/>
        </authorList>
    </citation>
    <scope>NUCLEOTIDE SEQUENCE [LARGE SCALE GENOMIC DNA]</scope>
    <source>
        <strain evidence="17 18">KCTC 23863</strain>
    </source>
</reference>
<keyword evidence="7 15" id="KW-0472">Membrane</keyword>
<evidence type="ECO:0000256" key="11">
    <source>
        <dbReference type="ARBA" id="ARBA00038408"/>
    </source>
</evidence>
<protein>
    <recommendedName>
        <fullName evidence="2">Parvulin-like PPIase</fullName>
    </recommendedName>
    <alternativeName>
        <fullName evidence="9">Peptidyl-prolyl cis-trans isomerase plp</fullName>
    </alternativeName>
    <alternativeName>
        <fullName evidence="12">Periplasmic chaperone PpiD</fullName>
    </alternativeName>
    <alternativeName>
        <fullName evidence="13">Periplasmic folding chaperone</fullName>
    </alternativeName>
    <alternativeName>
        <fullName evidence="10">Rotamase plp</fullName>
    </alternativeName>
</protein>
<keyword evidence="3" id="KW-1003">Cell membrane</keyword>
<dbReference type="InterPro" id="IPR000297">
    <property type="entry name" value="PPIase_PpiC"/>
</dbReference>
<feature type="transmembrane region" description="Helical" evidence="15">
    <location>
        <begin position="12"/>
        <end position="34"/>
    </location>
</feature>
<dbReference type="RefSeq" id="WP_160883538.1">
    <property type="nucleotide sequence ID" value="NZ_WURB01000003.1"/>
</dbReference>
<dbReference type="EMBL" id="WURB01000003">
    <property type="protein sequence ID" value="MXQ10932.1"/>
    <property type="molecule type" value="Genomic_DNA"/>
</dbReference>
<evidence type="ECO:0000313" key="17">
    <source>
        <dbReference type="EMBL" id="MXQ10932.1"/>
    </source>
</evidence>
<comment type="caution">
    <text evidence="17">The sequence shown here is derived from an EMBL/GenBank/DDBJ whole genome shotgun (WGS) entry which is preliminary data.</text>
</comment>
<evidence type="ECO:0000256" key="6">
    <source>
        <dbReference type="ARBA" id="ARBA00022989"/>
    </source>
</evidence>
<accession>A0A7X3MPP8</accession>
<evidence type="ECO:0000256" key="7">
    <source>
        <dbReference type="ARBA" id="ARBA00023136"/>
    </source>
</evidence>
<dbReference type="PANTHER" id="PTHR47529">
    <property type="entry name" value="PEPTIDYL-PROLYL CIS-TRANS ISOMERASE D"/>
    <property type="match status" value="1"/>
</dbReference>
<keyword evidence="14 17" id="KW-0413">Isomerase</keyword>
<evidence type="ECO:0000256" key="2">
    <source>
        <dbReference type="ARBA" id="ARBA00018370"/>
    </source>
</evidence>
<dbReference type="GO" id="GO:0003755">
    <property type="term" value="F:peptidyl-prolyl cis-trans isomerase activity"/>
    <property type="evidence" value="ECO:0007669"/>
    <property type="project" value="UniProtKB-KW"/>
</dbReference>
<evidence type="ECO:0000256" key="14">
    <source>
        <dbReference type="PROSITE-ProRule" id="PRU00278"/>
    </source>
</evidence>
<keyword evidence="14" id="KW-0697">Rotamase</keyword>
<proteinExistence type="inferred from homology"/>
<dbReference type="GO" id="GO:0005886">
    <property type="term" value="C:plasma membrane"/>
    <property type="evidence" value="ECO:0007669"/>
    <property type="project" value="UniProtKB-SubCell"/>
</dbReference>
<keyword evidence="6 15" id="KW-1133">Transmembrane helix</keyword>
<reference evidence="17 18" key="1">
    <citation type="submission" date="2019-12" db="EMBL/GenBank/DDBJ databases">
        <authorList>
            <person name="Yuan C.-G."/>
        </authorList>
    </citation>
    <scope>NUCLEOTIDE SEQUENCE [LARGE SCALE GENOMIC DNA]</scope>
    <source>
        <strain evidence="17 18">KCTC 23863</strain>
    </source>
</reference>
<evidence type="ECO:0000259" key="16">
    <source>
        <dbReference type="PROSITE" id="PS50198"/>
    </source>
</evidence>
<comment type="subcellular location">
    <subcellularLocation>
        <location evidence="1">Cell inner membrane</location>
        <topology evidence="1">Single-pass type II membrane protein</topology>
        <orientation evidence="1">Periplasmic side</orientation>
    </subcellularLocation>
</comment>
<dbReference type="InterPro" id="IPR046357">
    <property type="entry name" value="PPIase_dom_sf"/>
</dbReference>
<evidence type="ECO:0000256" key="13">
    <source>
        <dbReference type="ARBA" id="ARBA00042775"/>
    </source>
</evidence>
<dbReference type="Pfam" id="PF13624">
    <property type="entry name" value="SurA_N_3"/>
    <property type="match status" value="1"/>
</dbReference>
<organism evidence="17 18">
    <name type="scientific">Microvirga makkahensis</name>
    <dbReference type="NCBI Taxonomy" id="1128670"/>
    <lineage>
        <taxon>Bacteria</taxon>
        <taxon>Pseudomonadati</taxon>
        <taxon>Pseudomonadota</taxon>
        <taxon>Alphaproteobacteria</taxon>
        <taxon>Hyphomicrobiales</taxon>
        <taxon>Methylobacteriaceae</taxon>
        <taxon>Microvirga</taxon>
    </lineage>
</organism>
<dbReference type="AlphaFoldDB" id="A0A7X3MPP8"/>